<dbReference type="InterPro" id="IPR009003">
    <property type="entry name" value="Peptidase_S1_PA"/>
</dbReference>
<dbReference type="Ensembl" id="ENSACUT00000023926.1">
    <property type="protein sequence ID" value="ENSACUP00000022450.1"/>
    <property type="gene ID" value="ENSACUG00000014989.1"/>
</dbReference>
<dbReference type="SUPFAM" id="SSF50494">
    <property type="entry name" value="Trypsin-like serine proteases"/>
    <property type="match status" value="1"/>
</dbReference>
<dbReference type="Pfam" id="PF00089">
    <property type="entry name" value="Trypsin"/>
    <property type="match status" value="1"/>
</dbReference>
<evidence type="ECO:0000256" key="1">
    <source>
        <dbReference type="ARBA" id="ARBA00023157"/>
    </source>
</evidence>
<name>A0A663NBR2_ATHCN</name>
<dbReference type="InterPro" id="IPR001254">
    <property type="entry name" value="Trypsin_dom"/>
</dbReference>
<reference evidence="4" key="1">
    <citation type="submission" date="2025-08" db="UniProtKB">
        <authorList>
            <consortium name="Ensembl"/>
        </authorList>
    </citation>
    <scope>IDENTIFICATION</scope>
</reference>
<sequence length="137" mass="15027">MARVQGNAGTAPVRLQSQTPGKGGHRLCLASRPPTTAGSPPLLGLPFPSCRSWPRAPLVPRPETLPRKPTQCSWQHRGPGDRGGPLVCKDKSADYFWLTGVTSWGRGCARGKRRGIYTSTQHYYQWILEQSKGSSCR</sequence>
<dbReference type="PANTHER" id="PTHR24252:SF8">
    <property type="entry name" value="ACROSIN"/>
    <property type="match status" value="1"/>
</dbReference>
<feature type="region of interest" description="Disordered" evidence="2">
    <location>
        <begin position="1"/>
        <end position="41"/>
    </location>
</feature>
<evidence type="ECO:0000259" key="3">
    <source>
        <dbReference type="Pfam" id="PF00089"/>
    </source>
</evidence>
<keyword evidence="5" id="KW-1185">Reference proteome</keyword>
<evidence type="ECO:0000313" key="5">
    <source>
        <dbReference type="Proteomes" id="UP000472269"/>
    </source>
</evidence>
<dbReference type="PANTHER" id="PTHR24252">
    <property type="entry name" value="ACROSIN-RELATED"/>
    <property type="match status" value="1"/>
</dbReference>
<feature type="region of interest" description="Disordered" evidence="2">
    <location>
        <begin position="59"/>
        <end position="85"/>
    </location>
</feature>
<feature type="domain" description="Peptidase S1" evidence="3">
    <location>
        <begin position="78"/>
        <end position="127"/>
    </location>
</feature>
<accession>A0A663NBR2</accession>
<dbReference type="InterPro" id="IPR043504">
    <property type="entry name" value="Peptidase_S1_PA_chymotrypsin"/>
</dbReference>
<dbReference type="Gene3D" id="2.40.10.10">
    <property type="entry name" value="Trypsin-like serine proteases"/>
    <property type="match status" value="1"/>
</dbReference>
<proteinExistence type="predicted"/>
<evidence type="ECO:0000313" key="4">
    <source>
        <dbReference type="Ensembl" id="ENSACUP00000022450.1"/>
    </source>
</evidence>
<keyword evidence="1" id="KW-1015">Disulfide bond</keyword>
<evidence type="ECO:0000256" key="2">
    <source>
        <dbReference type="SAM" id="MobiDB-lite"/>
    </source>
</evidence>
<protein>
    <recommendedName>
        <fullName evidence="3">Peptidase S1 domain-containing protein</fullName>
    </recommendedName>
</protein>
<dbReference type="GO" id="GO:0006508">
    <property type="term" value="P:proteolysis"/>
    <property type="evidence" value="ECO:0007669"/>
    <property type="project" value="InterPro"/>
</dbReference>
<dbReference type="GO" id="GO:0004252">
    <property type="term" value="F:serine-type endopeptidase activity"/>
    <property type="evidence" value="ECO:0007669"/>
    <property type="project" value="InterPro"/>
</dbReference>
<reference evidence="4" key="2">
    <citation type="submission" date="2025-09" db="UniProtKB">
        <authorList>
            <consortium name="Ensembl"/>
        </authorList>
    </citation>
    <scope>IDENTIFICATION</scope>
</reference>
<organism evidence="4 5">
    <name type="scientific">Athene cunicularia</name>
    <name type="common">Burrowing owl</name>
    <name type="synonym">Speotyto cunicularia</name>
    <dbReference type="NCBI Taxonomy" id="194338"/>
    <lineage>
        <taxon>Eukaryota</taxon>
        <taxon>Metazoa</taxon>
        <taxon>Chordata</taxon>
        <taxon>Craniata</taxon>
        <taxon>Vertebrata</taxon>
        <taxon>Euteleostomi</taxon>
        <taxon>Archelosauria</taxon>
        <taxon>Archosauria</taxon>
        <taxon>Dinosauria</taxon>
        <taxon>Saurischia</taxon>
        <taxon>Theropoda</taxon>
        <taxon>Coelurosauria</taxon>
        <taxon>Aves</taxon>
        <taxon>Neognathae</taxon>
        <taxon>Neoaves</taxon>
        <taxon>Telluraves</taxon>
        <taxon>Strigiformes</taxon>
        <taxon>Strigidae</taxon>
        <taxon>Athene</taxon>
    </lineage>
</organism>
<dbReference type="AlphaFoldDB" id="A0A663NBR2"/>
<dbReference type="GO" id="GO:0007340">
    <property type="term" value="P:acrosome reaction"/>
    <property type="evidence" value="ECO:0007669"/>
    <property type="project" value="TreeGrafter"/>
</dbReference>
<dbReference type="Proteomes" id="UP000472269">
    <property type="component" value="Unplaced"/>
</dbReference>